<proteinExistence type="predicted"/>
<dbReference type="InterPro" id="IPR052698">
    <property type="entry name" value="MoCofactor_Util/Proc"/>
</dbReference>
<sequence>MDMHRLLSAFDPDSGPYVMATVIHTVGHAYRKRGSAMILGLDGTKTGSISPGCLETDLQERAPCVWDSGQAQIVGYNLQPEEDAVWGEALGCGGEIRILLEPVQGELRRQLLDAKKTLDGRRSVRFIRRRLEDGRIAYAAVHLPSAASGEPGILLEEKGGGDEMLTFDWHPQPRLLLFGAGDDSIPIARLAMQSGFAVTVADWRSGLCTPERYPGSQLMVGRPEEIASAFKLGVNDYVVVCSHQLERDRRMIELALAAGARYIGVMGSKKRIALLLGEERPSNVYAPIGCSIGAEGADEIAVSVAAELIAVHRGAENGGRKGAGADEAVRRLFGRGTKPENGAAEAFHEAAGWNAARSYGASCSIR</sequence>
<dbReference type="Pfam" id="PF13478">
    <property type="entry name" value="XdhC_C"/>
    <property type="match status" value="1"/>
</dbReference>
<dbReference type="EMBL" id="JBHUMY010000027">
    <property type="protein sequence ID" value="MFD2662407.1"/>
    <property type="molecule type" value="Genomic_DNA"/>
</dbReference>
<dbReference type="PANTHER" id="PTHR30388:SF6">
    <property type="entry name" value="XANTHINE DEHYDROGENASE SUBUNIT A-RELATED"/>
    <property type="match status" value="1"/>
</dbReference>
<accession>A0ABW5R1H8</accession>
<dbReference type="Proteomes" id="UP001597493">
    <property type="component" value="Unassembled WGS sequence"/>
</dbReference>
<name>A0ABW5R1H8_9BACL</name>
<evidence type="ECO:0000259" key="2">
    <source>
        <dbReference type="Pfam" id="PF13478"/>
    </source>
</evidence>
<dbReference type="Gene3D" id="3.40.50.720">
    <property type="entry name" value="NAD(P)-binding Rossmann-like Domain"/>
    <property type="match status" value="1"/>
</dbReference>
<evidence type="ECO:0000259" key="1">
    <source>
        <dbReference type="Pfam" id="PF02625"/>
    </source>
</evidence>
<dbReference type="InterPro" id="IPR027051">
    <property type="entry name" value="XdhC_Rossmann_dom"/>
</dbReference>
<reference evidence="4" key="1">
    <citation type="journal article" date="2019" name="Int. J. Syst. Evol. Microbiol.">
        <title>The Global Catalogue of Microorganisms (GCM) 10K type strain sequencing project: providing services to taxonomists for standard genome sequencing and annotation.</title>
        <authorList>
            <consortium name="The Broad Institute Genomics Platform"/>
            <consortium name="The Broad Institute Genome Sequencing Center for Infectious Disease"/>
            <person name="Wu L."/>
            <person name="Ma J."/>
        </authorList>
    </citation>
    <scope>NUCLEOTIDE SEQUENCE [LARGE SCALE GENOMIC DNA]</scope>
    <source>
        <strain evidence="4">TISTR 1827</strain>
    </source>
</reference>
<comment type="caution">
    <text evidence="3">The sequence shown here is derived from an EMBL/GenBank/DDBJ whole genome shotgun (WGS) entry which is preliminary data.</text>
</comment>
<dbReference type="PANTHER" id="PTHR30388">
    <property type="entry name" value="ALDEHYDE OXIDOREDUCTASE MOLYBDENUM COFACTOR ASSEMBLY PROTEIN"/>
    <property type="match status" value="1"/>
</dbReference>
<feature type="domain" description="XdhC- CoxI" evidence="1">
    <location>
        <begin position="15"/>
        <end position="76"/>
    </location>
</feature>
<protein>
    <submittedName>
        <fullName evidence="3">XdhC family protein</fullName>
    </submittedName>
</protein>
<evidence type="ECO:0000313" key="3">
    <source>
        <dbReference type="EMBL" id="MFD2662407.1"/>
    </source>
</evidence>
<dbReference type="RefSeq" id="WP_379276638.1">
    <property type="nucleotide sequence ID" value="NZ_JBHUGT010000021.1"/>
</dbReference>
<keyword evidence="4" id="KW-1185">Reference proteome</keyword>
<dbReference type="InterPro" id="IPR003777">
    <property type="entry name" value="XdhC_CoxI"/>
</dbReference>
<evidence type="ECO:0000313" key="4">
    <source>
        <dbReference type="Proteomes" id="UP001597493"/>
    </source>
</evidence>
<organism evidence="3 4">
    <name type="scientific">Paenibacillus thailandensis</name>
    <dbReference type="NCBI Taxonomy" id="393250"/>
    <lineage>
        <taxon>Bacteria</taxon>
        <taxon>Bacillati</taxon>
        <taxon>Bacillota</taxon>
        <taxon>Bacilli</taxon>
        <taxon>Bacillales</taxon>
        <taxon>Paenibacillaceae</taxon>
        <taxon>Paenibacillus</taxon>
    </lineage>
</organism>
<feature type="domain" description="XdhC Rossmann" evidence="2">
    <location>
        <begin position="175"/>
        <end position="308"/>
    </location>
</feature>
<gene>
    <name evidence="3" type="ORF">ACFSW5_19310</name>
</gene>
<dbReference type="Pfam" id="PF02625">
    <property type="entry name" value="XdhC_CoxI"/>
    <property type="match status" value="1"/>
</dbReference>